<comment type="similarity">
    <text evidence="2">Belongs to the DAMOX/DASOX family.</text>
</comment>
<dbReference type="Gene3D" id="3.30.9.10">
    <property type="entry name" value="D-Amino Acid Oxidase, subunit A, domain 2"/>
    <property type="match status" value="1"/>
</dbReference>
<dbReference type="EMBL" id="BAAANY010000006">
    <property type="protein sequence ID" value="GAA1667741.1"/>
    <property type="molecule type" value="Genomic_DNA"/>
</dbReference>
<evidence type="ECO:0000259" key="9">
    <source>
        <dbReference type="Pfam" id="PF01266"/>
    </source>
</evidence>
<keyword evidence="11" id="KW-1185">Reference proteome</keyword>
<evidence type="ECO:0000313" key="11">
    <source>
        <dbReference type="Proteomes" id="UP001500618"/>
    </source>
</evidence>
<name>A0ABN2G9R7_9ACTN</name>
<evidence type="ECO:0000256" key="6">
    <source>
        <dbReference type="ARBA" id="ARBA00039101"/>
    </source>
</evidence>
<dbReference type="InterPro" id="IPR006181">
    <property type="entry name" value="D-amino_acid_oxidase_CS"/>
</dbReference>
<dbReference type="PANTHER" id="PTHR11530:SF11">
    <property type="entry name" value="D-ASPARTATE OXIDASE"/>
    <property type="match status" value="1"/>
</dbReference>
<evidence type="ECO:0000313" key="10">
    <source>
        <dbReference type="EMBL" id="GAA1667741.1"/>
    </source>
</evidence>
<evidence type="ECO:0000256" key="1">
    <source>
        <dbReference type="ARBA" id="ARBA00001974"/>
    </source>
</evidence>
<dbReference type="InterPro" id="IPR006076">
    <property type="entry name" value="FAD-dep_OxRdtase"/>
</dbReference>
<dbReference type="PANTHER" id="PTHR11530">
    <property type="entry name" value="D-AMINO ACID OXIDASE"/>
    <property type="match status" value="1"/>
</dbReference>
<keyword evidence="3" id="KW-0285">Flavoprotein</keyword>
<reference evidence="10 11" key="1">
    <citation type="journal article" date="2019" name="Int. J. Syst. Evol. Microbiol.">
        <title>The Global Catalogue of Microorganisms (GCM) 10K type strain sequencing project: providing services to taxonomists for standard genome sequencing and annotation.</title>
        <authorList>
            <consortium name="The Broad Institute Genomics Platform"/>
            <consortium name="The Broad Institute Genome Sequencing Center for Infectious Disease"/>
            <person name="Wu L."/>
            <person name="Ma J."/>
        </authorList>
    </citation>
    <scope>NUCLEOTIDE SEQUENCE [LARGE SCALE GENOMIC DNA]</scope>
    <source>
        <strain evidence="10 11">JCM 14718</strain>
    </source>
</reference>
<organism evidence="10 11">
    <name type="scientific">Fodinicola feengrottensis</name>
    <dbReference type="NCBI Taxonomy" id="435914"/>
    <lineage>
        <taxon>Bacteria</taxon>
        <taxon>Bacillati</taxon>
        <taxon>Actinomycetota</taxon>
        <taxon>Actinomycetes</taxon>
        <taxon>Mycobacteriales</taxon>
        <taxon>Fodinicola</taxon>
    </lineage>
</organism>
<accession>A0ABN2G9R7</accession>
<evidence type="ECO:0000256" key="4">
    <source>
        <dbReference type="ARBA" id="ARBA00022827"/>
    </source>
</evidence>
<dbReference type="PIRSF" id="PIRSF000189">
    <property type="entry name" value="D-aa_oxidase"/>
    <property type="match status" value="1"/>
</dbReference>
<dbReference type="InterPro" id="IPR023209">
    <property type="entry name" value="DAO"/>
</dbReference>
<protein>
    <recommendedName>
        <fullName evidence="7">D-amino-acid oxidase</fullName>
        <ecNumber evidence="6">1.4.3.3</ecNumber>
    </recommendedName>
</protein>
<dbReference type="SUPFAM" id="SSF54373">
    <property type="entry name" value="FAD-linked reductases, C-terminal domain"/>
    <property type="match status" value="1"/>
</dbReference>
<evidence type="ECO:0000256" key="5">
    <source>
        <dbReference type="ARBA" id="ARBA00023002"/>
    </source>
</evidence>
<evidence type="ECO:0000256" key="7">
    <source>
        <dbReference type="ARBA" id="ARBA00039751"/>
    </source>
</evidence>
<dbReference type="Proteomes" id="UP001500618">
    <property type="component" value="Unassembled WGS sequence"/>
</dbReference>
<dbReference type="Gene3D" id="3.40.50.720">
    <property type="entry name" value="NAD(P)-binding Rossmann-like Domain"/>
    <property type="match status" value="1"/>
</dbReference>
<dbReference type="EC" id="1.4.3.3" evidence="6"/>
<keyword evidence="4" id="KW-0274">FAD</keyword>
<dbReference type="Pfam" id="PF01266">
    <property type="entry name" value="DAO"/>
    <property type="match status" value="1"/>
</dbReference>
<proteinExistence type="inferred from homology"/>
<sequence>MRGLGSAAVDIMVLGAGIVGLTSAVRLLEAGHRVRVLAADLPAQSTSNLAAAIWYPTGFGPQAGVLDWAAVAFRTYEEMAANGVPGVLMRDSRQLLREPPDGQPWWAGAVGGVQVLGPDEVQPPYAGCYRFTVPLVEMPVHLPWLVDRLYAIGGTLDQREVTGLEELDGAADMLVNCTGLGARQLCRDEAVRPVRGQVVRVANPGLTESVRDEQHPAGRVYVHPRSADCILGGTADEDVWDTTPDPAVTAAILARCTEVVPALKGAEVVGVHVGLRPARPSVRLEVDPDRRRNTILIHNYGHSGAGVTLGWGCAATVASLVDQASRT</sequence>
<gene>
    <name evidence="10" type="ORF">GCM10009765_16410</name>
</gene>
<dbReference type="SUPFAM" id="SSF51971">
    <property type="entry name" value="Nucleotide-binding domain"/>
    <property type="match status" value="1"/>
</dbReference>
<evidence type="ECO:0000256" key="3">
    <source>
        <dbReference type="ARBA" id="ARBA00022630"/>
    </source>
</evidence>
<feature type="domain" description="FAD dependent oxidoreductase" evidence="9">
    <location>
        <begin position="10"/>
        <end position="320"/>
    </location>
</feature>
<keyword evidence="5" id="KW-0560">Oxidoreductase</keyword>
<comment type="caution">
    <text evidence="10">The sequence shown here is derived from an EMBL/GenBank/DDBJ whole genome shotgun (WGS) entry which is preliminary data.</text>
</comment>
<evidence type="ECO:0000256" key="2">
    <source>
        <dbReference type="ARBA" id="ARBA00006730"/>
    </source>
</evidence>
<comment type="catalytic activity">
    <reaction evidence="8">
        <text>a D-alpha-amino acid + O2 + H2O = a 2-oxocarboxylate + H2O2 + NH4(+)</text>
        <dbReference type="Rhea" id="RHEA:21816"/>
        <dbReference type="ChEBI" id="CHEBI:15377"/>
        <dbReference type="ChEBI" id="CHEBI:15379"/>
        <dbReference type="ChEBI" id="CHEBI:16240"/>
        <dbReference type="ChEBI" id="CHEBI:28938"/>
        <dbReference type="ChEBI" id="CHEBI:35179"/>
        <dbReference type="ChEBI" id="CHEBI:59871"/>
        <dbReference type="EC" id="1.4.3.3"/>
    </reaction>
    <physiologicalReaction direction="left-to-right" evidence="8">
        <dbReference type="Rhea" id="RHEA:21817"/>
    </physiologicalReaction>
</comment>
<evidence type="ECO:0000256" key="8">
    <source>
        <dbReference type="ARBA" id="ARBA00049547"/>
    </source>
</evidence>
<comment type="cofactor">
    <cofactor evidence="1">
        <name>FAD</name>
        <dbReference type="ChEBI" id="CHEBI:57692"/>
    </cofactor>
</comment>
<dbReference type="PROSITE" id="PS00677">
    <property type="entry name" value="DAO"/>
    <property type="match status" value="1"/>
</dbReference>